<sequence>MEYCDSCRAVLNERYLLEDQLTRLQNELEIVETQLKLLREENELLKSNIKVPNKQRRKNNRTKAEFEQCQKEIEKLQMIIQHKDMIIQSQLNYRYRHSEEEGESLNIKNVYMSYTNFNVREFYGVQHVEFNFLIQFNSYNEFQL</sequence>
<name>A0A8S1R9S0_9CILI</name>
<comment type="caution">
    <text evidence="2">The sequence shown here is derived from an EMBL/GenBank/DDBJ whole genome shotgun (WGS) entry which is preliminary data.</text>
</comment>
<keyword evidence="1" id="KW-0175">Coiled coil</keyword>
<feature type="coiled-coil region" evidence="1">
    <location>
        <begin position="7"/>
        <end position="79"/>
    </location>
</feature>
<accession>A0A8S1R9S0</accession>
<evidence type="ECO:0000313" key="3">
    <source>
        <dbReference type="Proteomes" id="UP000692954"/>
    </source>
</evidence>
<keyword evidence="3" id="KW-1185">Reference proteome</keyword>
<dbReference type="EMBL" id="CAJJDN010000147">
    <property type="protein sequence ID" value="CAD8123869.1"/>
    <property type="molecule type" value="Genomic_DNA"/>
</dbReference>
<protein>
    <submittedName>
        <fullName evidence="2">Uncharacterized protein</fullName>
    </submittedName>
</protein>
<evidence type="ECO:0000256" key="1">
    <source>
        <dbReference type="SAM" id="Coils"/>
    </source>
</evidence>
<dbReference type="Proteomes" id="UP000692954">
    <property type="component" value="Unassembled WGS sequence"/>
</dbReference>
<reference evidence="2" key="1">
    <citation type="submission" date="2021-01" db="EMBL/GenBank/DDBJ databases">
        <authorList>
            <consortium name="Genoscope - CEA"/>
            <person name="William W."/>
        </authorList>
    </citation>
    <scope>NUCLEOTIDE SEQUENCE</scope>
</reference>
<proteinExistence type="predicted"/>
<dbReference type="AlphaFoldDB" id="A0A8S1R9S0"/>
<evidence type="ECO:0000313" key="2">
    <source>
        <dbReference type="EMBL" id="CAD8123869.1"/>
    </source>
</evidence>
<organism evidence="2 3">
    <name type="scientific">Paramecium sonneborni</name>
    <dbReference type="NCBI Taxonomy" id="65129"/>
    <lineage>
        <taxon>Eukaryota</taxon>
        <taxon>Sar</taxon>
        <taxon>Alveolata</taxon>
        <taxon>Ciliophora</taxon>
        <taxon>Intramacronucleata</taxon>
        <taxon>Oligohymenophorea</taxon>
        <taxon>Peniculida</taxon>
        <taxon>Parameciidae</taxon>
        <taxon>Paramecium</taxon>
    </lineage>
</organism>
<gene>
    <name evidence="2" type="ORF">PSON_ATCC_30995.1.T1470145</name>
</gene>
<dbReference type="OrthoDB" id="309837at2759"/>